<feature type="compositionally biased region" description="Polar residues" evidence="1">
    <location>
        <begin position="1"/>
        <end position="13"/>
    </location>
</feature>
<protein>
    <submittedName>
        <fullName evidence="2">Uncharacterized protein</fullName>
    </submittedName>
</protein>
<dbReference type="EMBL" id="GBRH01165803">
    <property type="protein sequence ID" value="JAE32093.1"/>
    <property type="molecule type" value="Transcribed_RNA"/>
</dbReference>
<proteinExistence type="predicted"/>
<accession>A0A0A9HGV1</accession>
<feature type="region of interest" description="Disordered" evidence="1">
    <location>
        <begin position="1"/>
        <end position="51"/>
    </location>
</feature>
<name>A0A0A9HGV1_ARUDO</name>
<feature type="compositionally biased region" description="Basic residues" evidence="1">
    <location>
        <begin position="19"/>
        <end position="33"/>
    </location>
</feature>
<reference evidence="2" key="1">
    <citation type="submission" date="2014-09" db="EMBL/GenBank/DDBJ databases">
        <authorList>
            <person name="Magalhaes I.L.F."/>
            <person name="Oliveira U."/>
            <person name="Santos F.R."/>
            <person name="Vidigal T.H.D.A."/>
            <person name="Brescovit A.D."/>
            <person name="Santos A.J."/>
        </authorList>
    </citation>
    <scope>NUCLEOTIDE SEQUENCE</scope>
    <source>
        <tissue evidence="2">Shoot tissue taken approximately 20 cm above the soil surface</tissue>
    </source>
</reference>
<evidence type="ECO:0000313" key="2">
    <source>
        <dbReference type="EMBL" id="JAE32093.1"/>
    </source>
</evidence>
<evidence type="ECO:0000256" key="1">
    <source>
        <dbReference type="SAM" id="MobiDB-lite"/>
    </source>
</evidence>
<organism evidence="2">
    <name type="scientific">Arundo donax</name>
    <name type="common">Giant reed</name>
    <name type="synonym">Donax arundinaceus</name>
    <dbReference type="NCBI Taxonomy" id="35708"/>
    <lineage>
        <taxon>Eukaryota</taxon>
        <taxon>Viridiplantae</taxon>
        <taxon>Streptophyta</taxon>
        <taxon>Embryophyta</taxon>
        <taxon>Tracheophyta</taxon>
        <taxon>Spermatophyta</taxon>
        <taxon>Magnoliopsida</taxon>
        <taxon>Liliopsida</taxon>
        <taxon>Poales</taxon>
        <taxon>Poaceae</taxon>
        <taxon>PACMAD clade</taxon>
        <taxon>Arundinoideae</taxon>
        <taxon>Arundineae</taxon>
        <taxon>Arundo</taxon>
    </lineage>
</organism>
<reference evidence="2" key="2">
    <citation type="journal article" date="2015" name="Data Brief">
        <title>Shoot transcriptome of the giant reed, Arundo donax.</title>
        <authorList>
            <person name="Barrero R.A."/>
            <person name="Guerrero F.D."/>
            <person name="Moolhuijzen P."/>
            <person name="Goolsby J.A."/>
            <person name="Tidwell J."/>
            <person name="Bellgard S.E."/>
            <person name="Bellgard M.I."/>
        </authorList>
    </citation>
    <scope>NUCLEOTIDE SEQUENCE</scope>
    <source>
        <tissue evidence="2">Shoot tissue taken approximately 20 cm above the soil surface</tissue>
    </source>
</reference>
<sequence length="51" mass="5685">MHSMVERSTSNTETSERNHRNRRMPQSGRRRRCPSGGKSDRTAGARSGLAA</sequence>
<dbReference type="AlphaFoldDB" id="A0A0A9HGV1"/>